<feature type="compositionally biased region" description="Polar residues" evidence="2">
    <location>
        <begin position="1226"/>
        <end position="1246"/>
    </location>
</feature>
<feature type="chain" id="PRO_5019394434" description="B30.2/SPRY domain-containing protein" evidence="3">
    <location>
        <begin position="23"/>
        <end position="1416"/>
    </location>
</feature>
<accession>A0A433SII0</accession>
<feature type="region of interest" description="Disordered" evidence="2">
    <location>
        <begin position="1004"/>
        <end position="1024"/>
    </location>
</feature>
<dbReference type="InterPro" id="IPR001870">
    <property type="entry name" value="B30.2/SPRY"/>
</dbReference>
<feature type="compositionally biased region" description="Low complexity" evidence="2">
    <location>
        <begin position="1166"/>
        <end position="1179"/>
    </location>
</feature>
<feature type="compositionally biased region" description="Basic and acidic residues" evidence="2">
    <location>
        <begin position="1072"/>
        <end position="1084"/>
    </location>
</feature>
<dbReference type="PANTHER" id="PTHR12245">
    <property type="entry name" value="SPRY DOMAIN CONTAINING SOCS BOX PROTEIN"/>
    <property type="match status" value="1"/>
</dbReference>
<dbReference type="InterPro" id="IPR043136">
    <property type="entry name" value="B30.2/SPRY_sf"/>
</dbReference>
<feature type="region of interest" description="Disordered" evidence="2">
    <location>
        <begin position="1162"/>
        <end position="1185"/>
    </location>
</feature>
<dbReference type="Pfam" id="PF00622">
    <property type="entry name" value="SPRY"/>
    <property type="match status" value="1"/>
</dbReference>
<dbReference type="STRING" id="188477.A0A433SII0"/>
<evidence type="ECO:0000256" key="1">
    <source>
        <dbReference type="SAM" id="Coils"/>
    </source>
</evidence>
<evidence type="ECO:0000256" key="2">
    <source>
        <dbReference type="SAM" id="MobiDB-lite"/>
    </source>
</evidence>
<comment type="caution">
    <text evidence="5">The sequence shown here is derived from an EMBL/GenBank/DDBJ whole genome shotgun (WGS) entry which is preliminary data.</text>
</comment>
<keyword evidence="1" id="KW-0175">Coiled coil</keyword>
<feature type="compositionally biased region" description="Low complexity" evidence="2">
    <location>
        <begin position="1275"/>
        <end position="1291"/>
    </location>
</feature>
<dbReference type="CDD" id="cd12881">
    <property type="entry name" value="SPRY_HERC1"/>
    <property type="match status" value="1"/>
</dbReference>
<sequence>MCRRYIEKCIFLLLCVRPPLSGGDPSDLLQTSAQQAQAMEDFPRRNLTRQGSLPDISVETQDEQWQAPRDVVGTPTLHSQNPRHHLGAHLNSLQQVKEMLRRLRWREERMNSIGPSVHAINSGSNVNRQSVCGGVDLPQSRIMSDLLAFVCGEQKNSYTDQINLEKLVQAMELQQERAESRLYALNQIIELMTTGKEKNDKEKEEKQDESCQQVSKHLSSPTTTLLNSVHQQLLAGCFGLLVLRSENNNISNQLYHYQDGIKSASSQTQQEIQVVAHQFYEVLIASLCNMLKMESMGQYARKHLMLSSILALSVKYQAVDVSLTVSCGLLPILLQLSASKNLVGLHTLPPVVSQLEPSHLTTLLAVSSQRLLQIISVTVGMHSDRLSGGVIVAVIELLWKQLEELMDSKVTASAESTGINTQNIQAKMSSLADFLVYLRHVMASKGVQKRLAEIRWVKCLVNLSSGLDNEGRLRFDSLRVRILALQLLGTVLPALDSHQNQEYKAQVVDLLFSSLSNMVWNLPVAKAITSAESRKTQLSGLTNSPLMHSSTLLNPLGVIPLPSMDMDSLSIDSVVIQSAAFDPDRCTACTVESGHTLVHGSGGRGYGVGSTVMTSGCYQWKFLIVRENRGNEGTCVGVSKWPVRDYAHRSTGDMWLYRAYSGNLYHNGETSSTLSGFTQGDYITVVLDMDARTIAFAKNAEEPRLAFEDVDATELYPCVTFYSSSPGEKVKITDMQLRESPRELLTGSPLCAPSVAVMAEATVELIRNLHKTQIWASPINEHLSTQLEALHIWMSATATAVGQVSQSSKTSCNSSSGQNEDASGKLAQKKQDPSQQKQDEGEEPPSSEGEKLSGSTKDSRQEEKEHSKGENKKKGTSPEERKERKSSREGIISFYVDDSKLETACSQIWPCLAVMGGVDQGLRIGGRCIHKASGKKGIILGLPREASITAKVQWDEVNSTISDAVLSSLDPVESPGLDMSNVAGFQAHHLDALVKLAFLRDSRTRSDSTGGTHGQHQGNKAFVDQQKLRDKEIEEASTALQLSKERSDRLMRELDRDIAAMLEEDLSGAPDHNADKKTVPDEGSRQTAGGSTSAVTTPTPALLEDCSQDASRVMMRRAIRAVSVDSADDSPHMPFASHPGLHPVSASEMCLNSDLDRLTQIGSHGQQHQQQQQQQQQRPQQKEFDPTYDVVATVAAANQRKPQILPCLKPDPEGQGARSAELLAQRQPTPDSQNISLDFPSTSSEETVPHMKRKHSLVEKTIVEEDGKLRDDEQTSSPTPTTPKSPADSSPLSVESVNHEKEIHILKFSALQLLAVKALSALASSEKFAELLLVPRSSLNENVEDKQLLETLSSYRDEAMKDSFRKMIKLFVTRSVYPSPFKRAVPLTEIERAFSVLQNSIVQHIAEDKLGVKHLE</sequence>
<feature type="domain" description="B30.2/SPRY" evidence="4">
    <location>
        <begin position="536"/>
        <end position="739"/>
    </location>
</feature>
<evidence type="ECO:0000313" key="6">
    <source>
        <dbReference type="Proteomes" id="UP000271974"/>
    </source>
</evidence>
<dbReference type="OrthoDB" id="239701at2759"/>
<feature type="region of interest" description="Disordered" evidence="2">
    <location>
        <begin position="1203"/>
        <end position="1295"/>
    </location>
</feature>
<dbReference type="GO" id="GO:0019005">
    <property type="term" value="C:SCF ubiquitin ligase complex"/>
    <property type="evidence" value="ECO:0007669"/>
    <property type="project" value="TreeGrafter"/>
</dbReference>
<evidence type="ECO:0000256" key="3">
    <source>
        <dbReference type="SAM" id="SignalP"/>
    </source>
</evidence>
<dbReference type="PANTHER" id="PTHR12245:SF13">
    <property type="entry name" value="B30.2_SPRY DOMAIN-CONTAINING PROTEIN"/>
    <property type="match status" value="1"/>
</dbReference>
<dbReference type="Gene3D" id="2.60.120.920">
    <property type="match status" value="1"/>
</dbReference>
<dbReference type="InterPro" id="IPR035768">
    <property type="entry name" value="SPRY_HERC1"/>
</dbReference>
<organism evidence="5 6">
    <name type="scientific">Elysia chlorotica</name>
    <name type="common">Eastern emerald elysia</name>
    <name type="synonym">Sea slug</name>
    <dbReference type="NCBI Taxonomy" id="188477"/>
    <lineage>
        <taxon>Eukaryota</taxon>
        <taxon>Metazoa</taxon>
        <taxon>Spiralia</taxon>
        <taxon>Lophotrochozoa</taxon>
        <taxon>Mollusca</taxon>
        <taxon>Gastropoda</taxon>
        <taxon>Heterobranchia</taxon>
        <taxon>Euthyneura</taxon>
        <taxon>Panpulmonata</taxon>
        <taxon>Sacoglossa</taxon>
        <taxon>Placobranchoidea</taxon>
        <taxon>Plakobranchidae</taxon>
        <taxon>Elysia</taxon>
    </lineage>
</organism>
<feature type="compositionally biased region" description="Basic and acidic residues" evidence="2">
    <location>
        <begin position="857"/>
        <end position="887"/>
    </location>
</feature>
<dbReference type="SUPFAM" id="SSF49899">
    <property type="entry name" value="Concanavalin A-like lectins/glucanases"/>
    <property type="match status" value="1"/>
</dbReference>
<protein>
    <recommendedName>
        <fullName evidence="4">B30.2/SPRY domain-containing protein</fullName>
    </recommendedName>
</protein>
<feature type="non-terminal residue" evidence="5">
    <location>
        <position position="1416"/>
    </location>
</feature>
<keyword evidence="6" id="KW-1185">Reference proteome</keyword>
<feature type="region of interest" description="Disordered" evidence="2">
    <location>
        <begin position="807"/>
        <end position="887"/>
    </location>
</feature>
<feature type="compositionally biased region" description="Polar residues" evidence="2">
    <location>
        <begin position="1085"/>
        <end position="1099"/>
    </location>
</feature>
<gene>
    <name evidence="5" type="ORF">EGW08_023496</name>
</gene>
<dbReference type="InterPro" id="IPR003877">
    <property type="entry name" value="SPRY_dom"/>
</dbReference>
<dbReference type="InterPro" id="IPR013320">
    <property type="entry name" value="ConA-like_dom_sf"/>
</dbReference>
<evidence type="ECO:0000313" key="5">
    <source>
        <dbReference type="EMBL" id="RUS68742.1"/>
    </source>
</evidence>
<feature type="coiled-coil region" evidence="1">
    <location>
        <begin position="1033"/>
        <end position="1064"/>
    </location>
</feature>
<name>A0A433SII0_ELYCH</name>
<evidence type="ECO:0000259" key="4">
    <source>
        <dbReference type="PROSITE" id="PS50188"/>
    </source>
</evidence>
<dbReference type="Proteomes" id="UP000271974">
    <property type="component" value="Unassembled WGS sequence"/>
</dbReference>
<feature type="region of interest" description="Disordered" evidence="2">
    <location>
        <begin position="1064"/>
        <end position="1102"/>
    </location>
</feature>
<proteinExistence type="predicted"/>
<feature type="compositionally biased region" description="Basic and acidic residues" evidence="2">
    <location>
        <begin position="1256"/>
        <end position="1273"/>
    </location>
</feature>
<dbReference type="GO" id="GO:0043161">
    <property type="term" value="P:proteasome-mediated ubiquitin-dependent protein catabolic process"/>
    <property type="evidence" value="ECO:0007669"/>
    <property type="project" value="TreeGrafter"/>
</dbReference>
<reference evidence="5 6" key="1">
    <citation type="submission" date="2019-01" db="EMBL/GenBank/DDBJ databases">
        <title>A draft genome assembly of the solar-powered sea slug Elysia chlorotica.</title>
        <authorList>
            <person name="Cai H."/>
            <person name="Li Q."/>
            <person name="Fang X."/>
            <person name="Li J."/>
            <person name="Curtis N.E."/>
            <person name="Altenburger A."/>
            <person name="Shibata T."/>
            <person name="Feng M."/>
            <person name="Maeda T."/>
            <person name="Schwartz J.A."/>
            <person name="Shigenobu S."/>
            <person name="Lundholm N."/>
            <person name="Nishiyama T."/>
            <person name="Yang H."/>
            <person name="Hasebe M."/>
            <person name="Li S."/>
            <person name="Pierce S.K."/>
            <person name="Wang J."/>
        </authorList>
    </citation>
    <scope>NUCLEOTIDE SEQUENCE [LARGE SCALE GENOMIC DNA]</scope>
    <source>
        <strain evidence="5">EC2010</strain>
        <tissue evidence="5">Whole organism of an adult</tissue>
    </source>
</reference>
<dbReference type="FunFam" id="2.60.120.920:FF:000015">
    <property type="entry name" value="LOW QUALITY PROTEIN: probable E3 ubiquitin-protein ligase HERC1"/>
    <property type="match status" value="1"/>
</dbReference>
<dbReference type="InterPro" id="IPR050672">
    <property type="entry name" value="FBXO45-Fsn/SPSB_families"/>
</dbReference>
<feature type="signal peptide" evidence="3">
    <location>
        <begin position="1"/>
        <end position="22"/>
    </location>
</feature>
<dbReference type="PROSITE" id="PS50188">
    <property type="entry name" value="B302_SPRY"/>
    <property type="match status" value="1"/>
</dbReference>
<feature type="compositionally biased region" description="Polar residues" evidence="2">
    <location>
        <begin position="1007"/>
        <end position="1018"/>
    </location>
</feature>
<dbReference type="SMART" id="SM00449">
    <property type="entry name" value="SPRY"/>
    <property type="match status" value="1"/>
</dbReference>
<dbReference type="EMBL" id="RQTK01002044">
    <property type="protein sequence ID" value="RUS68742.1"/>
    <property type="molecule type" value="Genomic_DNA"/>
</dbReference>
<keyword evidence="3" id="KW-0732">Signal</keyword>
<feature type="compositionally biased region" description="Low complexity" evidence="2">
    <location>
        <begin position="807"/>
        <end position="816"/>
    </location>
</feature>